<evidence type="ECO:0000259" key="3">
    <source>
        <dbReference type="Pfam" id="PF18962"/>
    </source>
</evidence>
<dbReference type="InterPro" id="IPR011042">
    <property type="entry name" value="6-blade_b-propeller_TolB-like"/>
</dbReference>
<feature type="signal peptide" evidence="2">
    <location>
        <begin position="1"/>
        <end position="18"/>
    </location>
</feature>
<protein>
    <submittedName>
        <fullName evidence="4">T9SS type A sorting domain-containing protein</fullName>
    </submittedName>
</protein>
<dbReference type="InterPro" id="IPR052918">
    <property type="entry name" value="Motility_Chemotaxis_Reg"/>
</dbReference>
<feature type="chain" id="PRO_5046081397" evidence="2">
    <location>
        <begin position="19"/>
        <end position="518"/>
    </location>
</feature>
<evidence type="ECO:0000313" key="4">
    <source>
        <dbReference type="EMBL" id="MEL1244540.1"/>
    </source>
</evidence>
<dbReference type="NCBIfam" id="TIGR04183">
    <property type="entry name" value="Por_Secre_tail"/>
    <property type="match status" value="1"/>
</dbReference>
<dbReference type="Pfam" id="PF18962">
    <property type="entry name" value="Por_Secre_tail"/>
    <property type="match status" value="1"/>
</dbReference>
<accession>A0ABU9HXB0</accession>
<evidence type="ECO:0000313" key="5">
    <source>
        <dbReference type="Proteomes" id="UP001464555"/>
    </source>
</evidence>
<evidence type="ECO:0000256" key="1">
    <source>
        <dbReference type="ARBA" id="ARBA00022729"/>
    </source>
</evidence>
<organism evidence="4 5">
    <name type="scientific">Flavobacterium arundinis</name>
    <dbReference type="NCBI Taxonomy" id="3139143"/>
    <lineage>
        <taxon>Bacteria</taxon>
        <taxon>Pseudomonadati</taxon>
        <taxon>Bacteroidota</taxon>
        <taxon>Flavobacteriia</taxon>
        <taxon>Flavobacteriales</taxon>
        <taxon>Flavobacteriaceae</taxon>
        <taxon>Flavobacterium</taxon>
    </lineage>
</organism>
<keyword evidence="5" id="KW-1185">Reference proteome</keyword>
<comment type="caution">
    <text evidence="4">The sequence shown here is derived from an EMBL/GenBank/DDBJ whole genome shotgun (WGS) entry which is preliminary data.</text>
</comment>
<dbReference type="EMBL" id="JBBYHR010000004">
    <property type="protein sequence ID" value="MEL1244540.1"/>
    <property type="molecule type" value="Genomic_DNA"/>
</dbReference>
<evidence type="ECO:0000256" key="2">
    <source>
        <dbReference type="SAM" id="SignalP"/>
    </source>
</evidence>
<dbReference type="Proteomes" id="UP001464555">
    <property type="component" value="Unassembled WGS sequence"/>
</dbReference>
<dbReference type="RefSeq" id="WP_341696856.1">
    <property type="nucleotide sequence ID" value="NZ_JBBYHR010000004.1"/>
</dbReference>
<feature type="domain" description="Secretion system C-terminal sorting" evidence="3">
    <location>
        <begin position="452"/>
        <end position="508"/>
    </location>
</feature>
<gene>
    <name evidence="4" type="ORF">AAEO56_09730</name>
</gene>
<dbReference type="PANTHER" id="PTHR35580">
    <property type="entry name" value="CELL SURFACE GLYCOPROTEIN (S-LAYER PROTEIN)-LIKE PROTEIN"/>
    <property type="match status" value="1"/>
</dbReference>
<name>A0ABU9HXB0_9FLAO</name>
<dbReference type="PANTHER" id="PTHR35580:SF1">
    <property type="entry name" value="PHYTASE-LIKE DOMAIN-CONTAINING PROTEIN"/>
    <property type="match status" value="1"/>
</dbReference>
<keyword evidence="1 2" id="KW-0732">Signal</keyword>
<reference evidence="4 5" key="1">
    <citation type="submission" date="2024-04" db="EMBL/GenBank/DDBJ databases">
        <title>Flavobacterium sp. DGU11 16S ribosomal RNA gene Genome sequencing and assembly.</title>
        <authorList>
            <person name="Park S."/>
        </authorList>
    </citation>
    <scope>NUCLEOTIDE SEQUENCE [LARGE SCALE GENOMIC DNA]</scope>
    <source>
        <strain evidence="4 5">DGU11</strain>
    </source>
</reference>
<dbReference type="Gene3D" id="2.120.10.30">
    <property type="entry name" value="TolB, C-terminal domain"/>
    <property type="match status" value="2"/>
</dbReference>
<dbReference type="InterPro" id="IPR026444">
    <property type="entry name" value="Secre_tail"/>
</dbReference>
<dbReference type="SUPFAM" id="SSF101898">
    <property type="entry name" value="NHL repeat"/>
    <property type="match status" value="1"/>
</dbReference>
<sequence>MKNIFYAVVAFSAMGMQAQSFQWLKTPALDINPNPDRFGYSVANDPSGNVYLTGFKSQPYNYHDLMGNLYYNKYDTNGQLLFSKEIGGKACNYNMASDSDGNIIMELGYVETITIDGTTINTTEQGDHYVLAKFNPQGNLLWYKLIISEEEFTWTNELRALDIDELDNIYIGYDNYGTSYIDKYSPEGDKIMSIVQDHVSMITSVSVDSDGNIYAAGACADNMATYAGVTMSSPFAYNTYVVKYSPQGVYQWMQYTDNITCTNAQVVARTPYEVYYSSGLSGPYAFGEINAEGPAGNAFEDFFLAKLNAAGDYEWVREVPGAGKGVPGKMNYLALDNDGAIYFAGQTGGNIDWGNGVTTSIPVMGSDILILKYSPDGNVLMAKTAGGDGYNHADCISISSNGDIYIAGMGNNTTTFDSFQHEAGMYDNYPYLAKLSSTTMSTENNSSTSATLYPNPVTDHIYLSGPDEKRYGDILNMLGQKIASFETDGVSPIDVRQLPAGTYFIKADGLRAMKFIKN</sequence>
<proteinExistence type="predicted"/>